<evidence type="ECO:0000256" key="2">
    <source>
        <dbReference type="SAM" id="Phobius"/>
    </source>
</evidence>
<keyword evidence="2" id="KW-1133">Transmembrane helix</keyword>
<feature type="region of interest" description="Disordered" evidence="1">
    <location>
        <begin position="89"/>
        <end position="116"/>
    </location>
</feature>
<keyword evidence="2" id="KW-0812">Transmembrane</keyword>
<gene>
    <name evidence="3" type="ORF">PVAP13_4NG087017</name>
</gene>
<evidence type="ECO:0000256" key="1">
    <source>
        <dbReference type="SAM" id="MobiDB-lite"/>
    </source>
</evidence>
<protein>
    <submittedName>
        <fullName evidence="3">Uncharacterized protein</fullName>
    </submittedName>
</protein>
<feature type="transmembrane region" description="Helical" evidence="2">
    <location>
        <begin position="144"/>
        <end position="166"/>
    </location>
</feature>
<proteinExistence type="predicted"/>
<reference evidence="3" key="1">
    <citation type="submission" date="2020-05" db="EMBL/GenBank/DDBJ databases">
        <title>WGS assembly of Panicum virgatum.</title>
        <authorList>
            <person name="Lovell J.T."/>
            <person name="Jenkins J."/>
            <person name="Shu S."/>
            <person name="Juenger T.E."/>
            <person name="Schmutz J."/>
        </authorList>
    </citation>
    <scope>NUCLEOTIDE SEQUENCE</scope>
    <source>
        <strain evidence="3">AP13</strain>
    </source>
</reference>
<name>A0A8T0T1F8_PANVG</name>
<dbReference type="AlphaFoldDB" id="A0A8T0T1F8"/>
<organism evidence="3 4">
    <name type="scientific">Panicum virgatum</name>
    <name type="common">Blackwell switchgrass</name>
    <dbReference type="NCBI Taxonomy" id="38727"/>
    <lineage>
        <taxon>Eukaryota</taxon>
        <taxon>Viridiplantae</taxon>
        <taxon>Streptophyta</taxon>
        <taxon>Embryophyta</taxon>
        <taxon>Tracheophyta</taxon>
        <taxon>Spermatophyta</taxon>
        <taxon>Magnoliopsida</taxon>
        <taxon>Liliopsida</taxon>
        <taxon>Poales</taxon>
        <taxon>Poaceae</taxon>
        <taxon>PACMAD clade</taxon>
        <taxon>Panicoideae</taxon>
        <taxon>Panicodae</taxon>
        <taxon>Paniceae</taxon>
        <taxon>Panicinae</taxon>
        <taxon>Panicum</taxon>
        <taxon>Panicum sect. Hiantes</taxon>
    </lineage>
</organism>
<evidence type="ECO:0000313" key="4">
    <source>
        <dbReference type="Proteomes" id="UP000823388"/>
    </source>
</evidence>
<accession>A0A8T0T1F8</accession>
<keyword evidence="4" id="KW-1185">Reference proteome</keyword>
<feature type="compositionally biased region" description="Polar residues" evidence="1">
    <location>
        <begin position="15"/>
        <end position="28"/>
    </location>
</feature>
<feature type="region of interest" description="Disordered" evidence="1">
    <location>
        <begin position="1"/>
        <end position="28"/>
    </location>
</feature>
<keyword evidence="2" id="KW-0472">Membrane</keyword>
<sequence length="170" mass="18423">MQRSEAATPRHAAATENQRAQKARQTSTPLSPLLRFVFPSPLRCRGRCRAAPLRRHLPPDSTAASRSPARALLSSRTLASTGQGILLLRRDPRGHGAPASSAPQIRRCSSPAAASTRHRRAGAAAARWWRSAARSSSSRRLQLLIFYYSTISEASLGSILVSTSFLCLPI</sequence>
<evidence type="ECO:0000313" key="3">
    <source>
        <dbReference type="EMBL" id="KAG2605572.1"/>
    </source>
</evidence>
<comment type="caution">
    <text evidence="3">The sequence shown here is derived from an EMBL/GenBank/DDBJ whole genome shotgun (WGS) entry which is preliminary data.</text>
</comment>
<dbReference type="EMBL" id="CM029044">
    <property type="protein sequence ID" value="KAG2605572.1"/>
    <property type="molecule type" value="Genomic_DNA"/>
</dbReference>
<dbReference type="Proteomes" id="UP000823388">
    <property type="component" value="Chromosome 4N"/>
</dbReference>